<reference evidence="1 2" key="1">
    <citation type="submission" date="2015-07" db="EMBL/GenBank/DDBJ databases">
        <authorList>
            <person name="Noorani M."/>
        </authorList>
    </citation>
    <scope>NUCLEOTIDE SEQUENCE [LARGE SCALE GENOMIC DNA]</scope>
    <source>
        <strain evidence="1 2">0788_9</strain>
    </source>
</reference>
<dbReference type="AlphaFoldDB" id="A0A0N0GDJ0"/>
<dbReference type="EMBL" id="LGLN01000074">
    <property type="protein sequence ID" value="KPC26496.1"/>
    <property type="molecule type" value="Genomic_DNA"/>
</dbReference>
<organism evidence="1 2">
    <name type="scientific">Pseudomonas syringae pv. cilantro</name>
    <dbReference type="NCBI Taxonomy" id="81035"/>
    <lineage>
        <taxon>Bacteria</taxon>
        <taxon>Pseudomonadati</taxon>
        <taxon>Pseudomonadota</taxon>
        <taxon>Gammaproteobacteria</taxon>
        <taxon>Pseudomonadales</taxon>
        <taxon>Pseudomonadaceae</taxon>
        <taxon>Pseudomonas</taxon>
        <taxon>Pseudomonas syringae</taxon>
    </lineage>
</organism>
<gene>
    <name evidence="1" type="ORF">ABJ99_0590</name>
</gene>
<dbReference type="Proteomes" id="UP000037891">
    <property type="component" value="Unassembled WGS sequence"/>
</dbReference>
<name>A0A0N0GDJ0_PSESX</name>
<sequence>MATSLQHIAHVDLGHDSSLISRVRPPRIPMTNQWHLARAPRSSCRHVCGFVLRRRTLESGAFYITKGKRTELPSSSCFTLHLARSERRHRKAIEGSDDPPTQTVW</sequence>
<accession>A0A0N0GDJ0</accession>
<evidence type="ECO:0000313" key="2">
    <source>
        <dbReference type="Proteomes" id="UP000037891"/>
    </source>
</evidence>
<comment type="caution">
    <text evidence="1">The sequence shown here is derived from an EMBL/GenBank/DDBJ whole genome shotgun (WGS) entry which is preliminary data.</text>
</comment>
<proteinExistence type="predicted"/>
<evidence type="ECO:0000313" key="1">
    <source>
        <dbReference type="EMBL" id="KPC26496.1"/>
    </source>
</evidence>
<dbReference type="PATRIC" id="fig|81035.3.peg.647"/>
<reference evidence="1 2" key="2">
    <citation type="submission" date="2015-10" db="EMBL/GenBank/DDBJ databases">
        <title>Comparative genomics and high-throughput reverse genetic screens identify a new phytobacterial MAMP and an Arabidopsis receptor required for immune elicitation.</title>
        <authorList>
            <person name="Mott G.A."/>
            <person name="Thakur S."/>
            <person name="Wang P.W."/>
            <person name="Desveaux D."/>
            <person name="Guttman D.S."/>
        </authorList>
    </citation>
    <scope>NUCLEOTIDE SEQUENCE [LARGE SCALE GENOMIC DNA]</scope>
    <source>
        <strain evidence="1 2">0788_9</strain>
    </source>
</reference>
<protein>
    <submittedName>
        <fullName evidence="1">Uncharacterized protein</fullName>
    </submittedName>
</protein>